<dbReference type="Gene3D" id="3.40.50.1820">
    <property type="entry name" value="alpha/beta hydrolase"/>
    <property type="match status" value="1"/>
</dbReference>
<gene>
    <name evidence="4" type="ORF">ENSA7_05790</name>
</gene>
<dbReference type="RefSeq" id="WP_106087666.1">
    <property type="nucleotide sequence ID" value="NZ_PVNL01000014.1"/>
</dbReference>
<evidence type="ECO:0000313" key="5">
    <source>
        <dbReference type="Proteomes" id="UP000238823"/>
    </source>
</evidence>
<evidence type="ECO:0000256" key="2">
    <source>
        <dbReference type="SAM" id="SignalP"/>
    </source>
</evidence>
<keyword evidence="2" id="KW-0732">Signal</keyword>
<dbReference type="InterPro" id="IPR029058">
    <property type="entry name" value="AB_hydrolase_fold"/>
</dbReference>
<evidence type="ECO:0000259" key="3">
    <source>
        <dbReference type="Pfam" id="PF02129"/>
    </source>
</evidence>
<evidence type="ECO:0000313" key="4">
    <source>
        <dbReference type="EMBL" id="PRQ09663.1"/>
    </source>
</evidence>
<comment type="caution">
    <text evidence="4">The sequence shown here is derived from an EMBL/GenBank/DDBJ whole genome shotgun (WGS) entry which is preliminary data.</text>
</comment>
<reference evidence="4 5" key="1">
    <citation type="submission" date="2018-03" db="EMBL/GenBank/DDBJ databases">
        <title>Draft Genome Sequences of the Obligatory Marine Myxobacteria Enhygromyxa salina SWB007.</title>
        <authorList>
            <person name="Poehlein A."/>
            <person name="Moghaddam J.A."/>
            <person name="Harms H."/>
            <person name="Alanjari M."/>
            <person name="Koenig G.M."/>
            <person name="Daniel R."/>
            <person name="Schaeberle T.F."/>
        </authorList>
    </citation>
    <scope>NUCLEOTIDE SEQUENCE [LARGE SCALE GENOMIC DNA]</scope>
    <source>
        <strain evidence="4 5">SWB007</strain>
    </source>
</reference>
<protein>
    <submittedName>
        <fullName evidence="4">X-Pro dipeptidyl-peptidase (S15 family)</fullName>
    </submittedName>
</protein>
<dbReference type="Proteomes" id="UP000238823">
    <property type="component" value="Unassembled WGS sequence"/>
</dbReference>
<accession>A0A2S9YX46</accession>
<dbReference type="InterPro" id="IPR000383">
    <property type="entry name" value="Xaa-Pro-like_dom"/>
</dbReference>
<evidence type="ECO:0000256" key="1">
    <source>
        <dbReference type="SAM" id="MobiDB-lite"/>
    </source>
</evidence>
<name>A0A2S9YX46_9BACT</name>
<proteinExistence type="predicted"/>
<dbReference type="AlphaFoldDB" id="A0A2S9YX46"/>
<organism evidence="4 5">
    <name type="scientific">Enhygromyxa salina</name>
    <dbReference type="NCBI Taxonomy" id="215803"/>
    <lineage>
        <taxon>Bacteria</taxon>
        <taxon>Pseudomonadati</taxon>
        <taxon>Myxococcota</taxon>
        <taxon>Polyangia</taxon>
        <taxon>Nannocystales</taxon>
        <taxon>Nannocystaceae</taxon>
        <taxon>Enhygromyxa</taxon>
    </lineage>
</organism>
<dbReference type="Pfam" id="PF02129">
    <property type="entry name" value="Peptidase_S15"/>
    <property type="match status" value="1"/>
</dbReference>
<feature type="region of interest" description="Disordered" evidence="1">
    <location>
        <begin position="23"/>
        <end position="63"/>
    </location>
</feature>
<dbReference type="OrthoDB" id="5240615at2"/>
<sequence>MANQLCARTLAIVWLFVPASACASSGSGDGPKQTTESTTSSGDGDGDPGTGDGEGDPDDTSIGCTQDVAEITLITDDGIELAADLYLPGEVTTTALLLHMIPPNDKRNYPPGFIALLAEDHGLNVINVNRRGAPGSGGESEDGYIGETARLDAKAAIDFMADHPCANGSVVIVGASNGTTGALDMALYATEQARYDPPTRMVFLSPGQYTENQTSLEANLDALVSIPTMFAYPSGEAAWNQAVQAYAPASWSFVEYAAGSHGTGLFTSNPESIAAVASYVAGR</sequence>
<dbReference type="SUPFAM" id="SSF53474">
    <property type="entry name" value="alpha/beta-Hydrolases"/>
    <property type="match status" value="1"/>
</dbReference>
<dbReference type="EMBL" id="PVNL01000014">
    <property type="protein sequence ID" value="PRQ09663.1"/>
    <property type="molecule type" value="Genomic_DNA"/>
</dbReference>
<feature type="domain" description="Xaa-Pro dipeptidyl-peptidase-like" evidence="3">
    <location>
        <begin position="77"/>
        <end position="184"/>
    </location>
</feature>
<feature type="signal peptide" evidence="2">
    <location>
        <begin position="1"/>
        <end position="23"/>
    </location>
</feature>
<feature type="chain" id="PRO_5015760555" evidence="2">
    <location>
        <begin position="24"/>
        <end position="283"/>
    </location>
</feature>
<dbReference type="GO" id="GO:0016787">
    <property type="term" value="F:hydrolase activity"/>
    <property type="evidence" value="ECO:0007669"/>
    <property type="project" value="InterPro"/>
</dbReference>